<comment type="similarity">
    <text evidence="14">Belongs to the phosphofructokinase type A (PFKA) family.</text>
</comment>
<evidence type="ECO:0000256" key="16">
    <source>
        <dbReference type="SAM" id="MobiDB-lite"/>
    </source>
</evidence>
<gene>
    <name evidence="18" type="ORF">GBA63_15410</name>
</gene>
<dbReference type="Gene3D" id="3.40.50.460">
    <property type="entry name" value="Phosphofructokinase domain"/>
    <property type="match status" value="1"/>
</dbReference>
<evidence type="ECO:0000256" key="2">
    <source>
        <dbReference type="ARBA" id="ARBA00002659"/>
    </source>
</evidence>
<dbReference type="InterPro" id="IPR022953">
    <property type="entry name" value="ATP_PFK"/>
</dbReference>
<feature type="compositionally biased region" description="Gly residues" evidence="16">
    <location>
        <begin position="95"/>
        <end position="109"/>
    </location>
</feature>
<dbReference type="GO" id="GO:0003872">
    <property type="term" value="F:6-phosphofructokinase activity"/>
    <property type="evidence" value="ECO:0007669"/>
    <property type="project" value="UniProtKB-EC"/>
</dbReference>
<dbReference type="PANTHER" id="PTHR13697:SF4">
    <property type="entry name" value="ATP-DEPENDENT 6-PHOSPHOFRUCTOKINASE"/>
    <property type="match status" value="1"/>
</dbReference>
<dbReference type="EMBL" id="CP045119">
    <property type="protein sequence ID" value="QIN83871.1"/>
    <property type="molecule type" value="Genomic_DNA"/>
</dbReference>
<dbReference type="KEGG" id="rub:GBA63_15410"/>
<keyword evidence="13" id="KW-0324">Glycolysis</keyword>
<comment type="function">
    <text evidence="2">Catalyzes the phosphorylation of D-fructose 6-phosphate to fructose 1,6-bisphosphate by ATP, the first committing step of glycolysis.</text>
</comment>
<keyword evidence="19" id="KW-1185">Reference proteome</keyword>
<evidence type="ECO:0000256" key="3">
    <source>
        <dbReference type="ARBA" id="ARBA00004496"/>
    </source>
</evidence>
<dbReference type="GO" id="GO:0061621">
    <property type="term" value="P:canonical glycolysis"/>
    <property type="evidence" value="ECO:0007669"/>
    <property type="project" value="TreeGrafter"/>
</dbReference>
<accession>A0A6G8QBS2</accession>
<comment type="pathway">
    <text evidence="4">Carbohydrate degradation; glycolysis; D-glyceraldehyde 3-phosphate and glycerone phosphate from D-glucose: step 3/4.</text>
</comment>
<dbReference type="Pfam" id="PF00365">
    <property type="entry name" value="PFK"/>
    <property type="match status" value="1"/>
</dbReference>
<dbReference type="GO" id="GO:0005945">
    <property type="term" value="C:6-phosphofructokinase complex"/>
    <property type="evidence" value="ECO:0007669"/>
    <property type="project" value="TreeGrafter"/>
</dbReference>
<dbReference type="GO" id="GO:0030388">
    <property type="term" value="P:fructose 1,6-bisphosphate metabolic process"/>
    <property type="evidence" value="ECO:0007669"/>
    <property type="project" value="TreeGrafter"/>
</dbReference>
<dbReference type="GO" id="GO:0046872">
    <property type="term" value="F:metal ion binding"/>
    <property type="evidence" value="ECO:0007669"/>
    <property type="project" value="UniProtKB-KW"/>
</dbReference>
<dbReference type="NCBIfam" id="NF002872">
    <property type="entry name" value="PRK03202.1"/>
    <property type="match status" value="1"/>
</dbReference>
<evidence type="ECO:0000256" key="13">
    <source>
        <dbReference type="ARBA" id="ARBA00023152"/>
    </source>
</evidence>
<dbReference type="GO" id="GO:0042802">
    <property type="term" value="F:identical protein binding"/>
    <property type="evidence" value="ECO:0007669"/>
    <property type="project" value="TreeGrafter"/>
</dbReference>
<evidence type="ECO:0000313" key="18">
    <source>
        <dbReference type="EMBL" id="QIN83871.1"/>
    </source>
</evidence>
<sequence length="400" mass="41578">MVFTLRSERPSQALIPSLCDAPLTLKLITLTGQPAKIPPLRVAANSNRRRPPKPPQGKKRPAGGTYPPRDQARGGVFESRGFNERGRRPRDERGGAGGGAGGVRAGLGGRGGRGRVLRALGGELRPIEREELWGLVQQGGTALGTGRSSQFEEEEEGKEKALGRLREAGVGGMVVIGGGGSLSGGLELHERGLPTVGVPATIDNDIPGTELSVGVDTALNTAVTVIDRIKDTATAQRRAMVVEVLGRDSGYLAVMSAIAGGADATMVPEFEAKPQELLDLLNESYEKGKPRFTVVVAEGASPTAGEFCDFVNEAGGGYQADLTTLGHIQSGGTPTAFDRILAARLGAAAVGALADDASGVMVGLSGDEIRRVPLEEVAGEKRKLDPGLYRLAGVLSALPE</sequence>
<keyword evidence="8" id="KW-0479">Metal-binding</keyword>
<keyword evidence="6" id="KW-0963">Cytoplasm</keyword>
<comment type="catalytic activity">
    <reaction evidence="15">
        <text>beta-D-fructose 6-phosphate + ATP = beta-D-fructose 1,6-bisphosphate + ADP + H(+)</text>
        <dbReference type="Rhea" id="RHEA:16109"/>
        <dbReference type="ChEBI" id="CHEBI:15378"/>
        <dbReference type="ChEBI" id="CHEBI:30616"/>
        <dbReference type="ChEBI" id="CHEBI:32966"/>
        <dbReference type="ChEBI" id="CHEBI:57634"/>
        <dbReference type="ChEBI" id="CHEBI:456216"/>
        <dbReference type="EC" id="2.7.1.11"/>
    </reaction>
</comment>
<dbReference type="GO" id="GO:0005524">
    <property type="term" value="F:ATP binding"/>
    <property type="evidence" value="ECO:0007669"/>
    <property type="project" value="UniProtKB-KW"/>
</dbReference>
<dbReference type="FunFam" id="3.40.50.460:FF:000002">
    <property type="entry name" value="ATP-dependent 6-phosphofructokinase"/>
    <property type="match status" value="1"/>
</dbReference>
<comment type="cofactor">
    <cofactor evidence="1">
        <name>Mg(2+)</name>
        <dbReference type="ChEBI" id="CHEBI:18420"/>
    </cofactor>
</comment>
<keyword evidence="10 18" id="KW-0418">Kinase</keyword>
<feature type="domain" description="Phosphofructokinase" evidence="17">
    <location>
        <begin position="122"/>
        <end position="352"/>
    </location>
</feature>
<name>A0A6G8QBS2_9ACTN</name>
<evidence type="ECO:0000256" key="4">
    <source>
        <dbReference type="ARBA" id="ARBA00004679"/>
    </source>
</evidence>
<dbReference type="AlphaFoldDB" id="A0A6G8QBS2"/>
<keyword evidence="7 18" id="KW-0808">Transferase</keyword>
<reference evidence="18 19" key="1">
    <citation type="submission" date="2019-10" db="EMBL/GenBank/DDBJ databases">
        <title>Rubrobacter sp nov SCSIO 52090 isolated from a deep-sea sediment in the South China Sea.</title>
        <authorList>
            <person name="Chen R.W."/>
        </authorList>
    </citation>
    <scope>NUCLEOTIDE SEQUENCE [LARGE SCALE GENOMIC DNA]</scope>
    <source>
        <strain evidence="18 19">SCSIO 52909</strain>
    </source>
</reference>
<evidence type="ECO:0000256" key="7">
    <source>
        <dbReference type="ARBA" id="ARBA00022679"/>
    </source>
</evidence>
<evidence type="ECO:0000313" key="19">
    <source>
        <dbReference type="Proteomes" id="UP000501452"/>
    </source>
</evidence>
<feature type="compositionally biased region" description="Basic and acidic residues" evidence="16">
    <location>
        <begin position="81"/>
        <end position="94"/>
    </location>
</feature>
<evidence type="ECO:0000256" key="10">
    <source>
        <dbReference type="ARBA" id="ARBA00022777"/>
    </source>
</evidence>
<evidence type="ECO:0000256" key="1">
    <source>
        <dbReference type="ARBA" id="ARBA00001946"/>
    </source>
</evidence>
<feature type="compositionally biased region" description="Basic residues" evidence="16">
    <location>
        <begin position="47"/>
        <end position="61"/>
    </location>
</feature>
<evidence type="ECO:0000256" key="8">
    <source>
        <dbReference type="ARBA" id="ARBA00022723"/>
    </source>
</evidence>
<evidence type="ECO:0000256" key="6">
    <source>
        <dbReference type="ARBA" id="ARBA00022490"/>
    </source>
</evidence>
<dbReference type="PANTHER" id="PTHR13697">
    <property type="entry name" value="PHOSPHOFRUCTOKINASE"/>
    <property type="match status" value="1"/>
</dbReference>
<protein>
    <recommendedName>
        <fullName evidence="5">6-phosphofructokinase</fullName>
        <ecNumber evidence="5">2.7.1.11</ecNumber>
    </recommendedName>
</protein>
<organism evidence="18 19">
    <name type="scientific">Rubrobacter tropicus</name>
    <dbReference type="NCBI Taxonomy" id="2653851"/>
    <lineage>
        <taxon>Bacteria</taxon>
        <taxon>Bacillati</taxon>
        <taxon>Actinomycetota</taxon>
        <taxon>Rubrobacteria</taxon>
        <taxon>Rubrobacterales</taxon>
        <taxon>Rubrobacteraceae</taxon>
        <taxon>Rubrobacter</taxon>
    </lineage>
</organism>
<comment type="subcellular location">
    <subcellularLocation>
        <location evidence="3">Cytoplasm</location>
    </subcellularLocation>
</comment>
<dbReference type="GO" id="GO:0016208">
    <property type="term" value="F:AMP binding"/>
    <property type="evidence" value="ECO:0007669"/>
    <property type="project" value="TreeGrafter"/>
</dbReference>
<dbReference type="SUPFAM" id="SSF53784">
    <property type="entry name" value="Phosphofructokinase"/>
    <property type="match status" value="1"/>
</dbReference>
<dbReference type="GO" id="GO:0048029">
    <property type="term" value="F:monosaccharide binding"/>
    <property type="evidence" value="ECO:0007669"/>
    <property type="project" value="TreeGrafter"/>
</dbReference>
<evidence type="ECO:0000256" key="5">
    <source>
        <dbReference type="ARBA" id="ARBA00012055"/>
    </source>
</evidence>
<dbReference type="GO" id="GO:0070095">
    <property type="term" value="F:fructose-6-phosphate binding"/>
    <property type="evidence" value="ECO:0007669"/>
    <property type="project" value="TreeGrafter"/>
</dbReference>
<dbReference type="EC" id="2.7.1.11" evidence="5"/>
<dbReference type="InterPro" id="IPR035966">
    <property type="entry name" value="PKF_sf"/>
</dbReference>
<evidence type="ECO:0000259" key="17">
    <source>
        <dbReference type="Pfam" id="PF00365"/>
    </source>
</evidence>
<feature type="region of interest" description="Disordered" evidence="16">
    <location>
        <begin position="38"/>
        <end position="109"/>
    </location>
</feature>
<dbReference type="PRINTS" id="PR00476">
    <property type="entry name" value="PHFRCTKINASE"/>
</dbReference>
<dbReference type="Gene3D" id="3.40.50.450">
    <property type="match status" value="1"/>
</dbReference>
<keyword evidence="11" id="KW-0067">ATP-binding</keyword>
<dbReference type="UniPathway" id="UPA00109">
    <property type="reaction ID" value="UER00182"/>
</dbReference>
<evidence type="ECO:0000256" key="15">
    <source>
        <dbReference type="ARBA" id="ARBA00048070"/>
    </source>
</evidence>
<dbReference type="Proteomes" id="UP000501452">
    <property type="component" value="Chromosome"/>
</dbReference>
<proteinExistence type="inferred from homology"/>
<dbReference type="InterPro" id="IPR000023">
    <property type="entry name" value="Phosphofructokinase_dom"/>
</dbReference>
<dbReference type="GO" id="GO:0006002">
    <property type="term" value="P:fructose 6-phosphate metabolic process"/>
    <property type="evidence" value="ECO:0007669"/>
    <property type="project" value="InterPro"/>
</dbReference>
<keyword evidence="12" id="KW-0460">Magnesium</keyword>
<evidence type="ECO:0000256" key="9">
    <source>
        <dbReference type="ARBA" id="ARBA00022741"/>
    </source>
</evidence>
<evidence type="ECO:0000256" key="11">
    <source>
        <dbReference type="ARBA" id="ARBA00022840"/>
    </source>
</evidence>
<evidence type="ECO:0000256" key="12">
    <source>
        <dbReference type="ARBA" id="ARBA00022842"/>
    </source>
</evidence>
<keyword evidence="9" id="KW-0547">Nucleotide-binding</keyword>
<evidence type="ECO:0000256" key="14">
    <source>
        <dbReference type="ARBA" id="ARBA00038478"/>
    </source>
</evidence>